<organism evidence="1 2">
    <name type="scientific">Gimesia fumaroli</name>
    <dbReference type="NCBI Taxonomy" id="2527976"/>
    <lineage>
        <taxon>Bacteria</taxon>
        <taxon>Pseudomonadati</taxon>
        <taxon>Planctomycetota</taxon>
        <taxon>Planctomycetia</taxon>
        <taxon>Planctomycetales</taxon>
        <taxon>Planctomycetaceae</taxon>
        <taxon>Gimesia</taxon>
    </lineage>
</organism>
<protein>
    <submittedName>
        <fullName evidence="1">Uncharacterized protein</fullName>
    </submittedName>
</protein>
<keyword evidence="2" id="KW-1185">Reference proteome</keyword>
<dbReference type="Proteomes" id="UP000318313">
    <property type="component" value="Chromosome"/>
</dbReference>
<evidence type="ECO:0000313" key="1">
    <source>
        <dbReference type="EMBL" id="QDV49465.1"/>
    </source>
</evidence>
<reference evidence="1 2" key="1">
    <citation type="submission" date="2019-03" db="EMBL/GenBank/DDBJ databases">
        <title>Deep-cultivation of Planctomycetes and their phenomic and genomic characterization uncovers novel biology.</title>
        <authorList>
            <person name="Wiegand S."/>
            <person name="Jogler M."/>
            <person name="Boedeker C."/>
            <person name="Pinto D."/>
            <person name="Vollmers J."/>
            <person name="Rivas-Marin E."/>
            <person name="Kohn T."/>
            <person name="Peeters S.H."/>
            <person name="Heuer A."/>
            <person name="Rast P."/>
            <person name="Oberbeckmann S."/>
            <person name="Bunk B."/>
            <person name="Jeske O."/>
            <person name="Meyerdierks A."/>
            <person name="Storesund J.E."/>
            <person name="Kallscheuer N."/>
            <person name="Luecker S."/>
            <person name="Lage O.M."/>
            <person name="Pohl T."/>
            <person name="Merkel B.J."/>
            <person name="Hornburger P."/>
            <person name="Mueller R.-W."/>
            <person name="Bruemmer F."/>
            <person name="Labrenz M."/>
            <person name="Spormann A.M."/>
            <person name="Op den Camp H."/>
            <person name="Overmann J."/>
            <person name="Amann R."/>
            <person name="Jetten M.S.M."/>
            <person name="Mascher T."/>
            <person name="Medema M.H."/>
            <person name="Devos D.P."/>
            <person name="Kaster A.-K."/>
            <person name="Ovreas L."/>
            <person name="Rohde M."/>
            <person name="Galperin M.Y."/>
            <person name="Jogler C."/>
        </authorList>
    </citation>
    <scope>NUCLEOTIDE SEQUENCE [LARGE SCALE GENOMIC DNA]</scope>
    <source>
        <strain evidence="1 2">Enr17</strain>
    </source>
</reference>
<sequence>MIYMDFAEFADCTDYSCQEMPILDVRDTTQAALLWTPRMKQGGREG</sequence>
<name>A0A518I8N2_9PLAN</name>
<gene>
    <name evidence="1" type="ORF">Enr17x_14830</name>
</gene>
<dbReference type="KEGG" id="gfm:Enr17x_14830"/>
<accession>A0A518I8N2</accession>
<dbReference type="AlphaFoldDB" id="A0A518I8N2"/>
<proteinExistence type="predicted"/>
<dbReference type="EMBL" id="CP037452">
    <property type="protein sequence ID" value="QDV49465.1"/>
    <property type="molecule type" value="Genomic_DNA"/>
</dbReference>
<evidence type="ECO:0000313" key="2">
    <source>
        <dbReference type="Proteomes" id="UP000318313"/>
    </source>
</evidence>